<keyword evidence="2" id="KW-1185">Reference proteome</keyword>
<protein>
    <submittedName>
        <fullName evidence="1">Uncharacterized protein</fullName>
    </submittedName>
</protein>
<organism evidence="1 2">
    <name type="scientific">Aspergillus melleus</name>
    <dbReference type="NCBI Taxonomy" id="138277"/>
    <lineage>
        <taxon>Eukaryota</taxon>
        <taxon>Fungi</taxon>
        <taxon>Dikarya</taxon>
        <taxon>Ascomycota</taxon>
        <taxon>Pezizomycotina</taxon>
        <taxon>Eurotiomycetes</taxon>
        <taxon>Eurotiomycetidae</taxon>
        <taxon>Eurotiales</taxon>
        <taxon>Aspergillaceae</taxon>
        <taxon>Aspergillus</taxon>
        <taxon>Aspergillus subgen. Circumdati</taxon>
    </lineage>
</organism>
<name>A0ACC3AVS1_9EURO</name>
<reference evidence="1 2" key="1">
    <citation type="journal article" date="2023" name="ACS Omega">
        <title>Identification of the Neoaspergillic Acid Biosynthesis Gene Cluster by Establishing an In Vitro CRISPR-Ribonucleoprotein Genetic System in Aspergillus melleus.</title>
        <authorList>
            <person name="Yuan B."/>
            <person name="Grau M.F."/>
            <person name="Murata R.M."/>
            <person name="Torok T."/>
            <person name="Venkateswaran K."/>
            <person name="Stajich J.E."/>
            <person name="Wang C.C.C."/>
        </authorList>
    </citation>
    <scope>NUCLEOTIDE SEQUENCE [LARGE SCALE GENOMIC DNA]</scope>
    <source>
        <strain evidence="1 2">IMV 1140</strain>
    </source>
</reference>
<gene>
    <name evidence="1" type="ORF">N8T08_008796</name>
</gene>
<evidence type="ECO:0000313" key="2">
    <source>
        <dbReference type="Proteomes" id="UP001177260"/>
    </source>
</evidence>
<evidence type="ECO:0000313" key="1">
    <source>
        <dbReference type="EMBL" id="KAK1141698.1"/>
    </source>
</evidence>
<proteinExistence type="predicted"/>
<comment type="caution">
    <text evidence="1">The sequence shown here is derived from an EMBL/GenBank/DDBJ whole genome shotgun (WGS) entry which is preliminary data.</text>
</comment>
<dbReference type="Proteomes" id="UP001177260">
    <property type="component" value="Unassembled WGS sequence"/>
</dbReference>
<dbReference type="EMBL" id="JAOPJF010000060">
    <property type="protein sequence ID" value="KAK1141698.1"/>
    <property type="molecule type" value="Genomic_DNA"/>
</dbReference>
<accession>A0ACC3AVS1</accession>
<sequence length="351" mass="36378">MTVSDDTVVFITGIGRTLVETLLLRPKHAVIGSVRDTTAGYVKELEALPKAEGSRLQIVRIESCNPADPAAAIANLAGVDHIDLVVANAGGAGENAMVPLDVVSSQIVNDTFTVNALGPLALYQAVKPLLENSRAPKWVSVSSAAGSIGRLEVHNAHIAPAYGIAKAALNWTTTAIHSANQGFIAFAVHPGLVQTEIGNESAHAMGLPEAPHTQRQSIDAILDLNGGGGVVTAAGEHLPVTPKQHPDLYWALGGGGAGAFALVVSMSTRTHDDEPMQGAGFTILATVVDTVATLVYLILDTDPGQQVSAREQNAGPDCGVGKGLLERGQLSDAKLAGCVLREQLGIRAKAW</sequence>